<gene>
    <name evidence="2" type="ORF">N1F79_00365</name>
</gene>
<comment type="caution">
    <text evidence="2">The sequence shown here is derived from an EMBL/GenBank/DDBJ whole genome shotgun (WGS) entry which is preliminary data.</text>
</comment>
<evidence type="ECO:0000313" key="3">
    <source>
        <dbReference type="Proteomes" id="UP001337305"/>
    </source>
</evidence>
<dbReference type="SUPFAM" id="SSF49464">
    <property type="entry name" value="Carboxypeptidase regulatory domain-like"/>
    <property type="match status" value="1"/>
</dbReference>
<keyword evidence="1" id="KW-0732">Signal</keyword>
<dbReference type="EMBL" id="JAODOP010000001">
    <property type="protein sequence ID" value="MEF3831569.1"/>
    <property type="molecule type" value="Genomic_DNA"/>
</dbReference>
<dbReference type="Proteomes" id="UP001337305">
    <property type="component" value="Unassembled WGS sequence"/>
</dbReference>
<proteinExistence type="predicted"/>
<feature type="signal peptide" evidence="1">
    <location>
        <begin position="1"/>
        <end position="19"/>
    </location>
</feature>
<sequence>MKIKILLILSIILTLQVKAQNKNTITGNIIDKNTKEALQNATIIYQNKSIGTTSDINGRFTLTLSGAHESDSIFISYMGYETIRTTISKCTKTKTHELNPFINELIEVTITSKKLNLKKFIKEVITDYNKNKRKKAHIGIAHYREKAKENNQYIMFMESIGYSVFAETPANAALLSNHNFFCENTKSHVVNPKWTKYKRATYYNVQKVSPGGGANLNMFRYLELRGLLSNKHYKKYNYKKDSTYYIQNNSVYRIRFDGNNAKGVIHVYADTKQILKIECSTTKYWSTAFHKRIDAQINIQFNYFEKVPFLSKITANYQHENLEYQNNLEILVQKFNNFDLSKEEYWSMNGYDHNPYIEYIPKDWKTTIKIDKDYDKIVADLESNPSSLEKHFENSSGRWFFPNEETNKLAVSKIKQLKQNF</sequence>
<dbReference type="RefSeq" id="WP_303308579.1">
    <property type="nucleotide sequence ID" value="NZ_JAODOP010000001.1"/>
</dbReference>
<keyword evidence="3" id="KW-1185">Reference proteome</keyword>
<dbReference type="Gene3D" id="2.60.40.1120">
    <property type="entry name" value="Carboxypeptidase-like, regulatory domain"/>
    <property type="match status" value="1"/>
</dbReference>
<name>A0ABU7XM63_9FLAO</name>
<protein>
    <submittedName>
        <fullName evidence="2">Carboxypeptidase-like regulatory domain-containing protein</fullName>
    </submittedName>
</protein>
<feature type="chain" id="PRO_5047024261" evidence="1">
    <location>
        <begin position="20"/>
        <end position="421"/>
    </location>
</feature>
<dbReference type="Pfam" id="PF13715">
    <property type="entry name" value="CarbopepD_reg_2"/>
    <property type="match status" value="1"/>
</dbReference>
<accession>A0ABU7XM63</accession>
<dbReference type="InterPro" id="IPR008969">
    <property type="entry name" value="CarboxyPept-like_regulatory"/>
</dbReference>
<evidence type="ECO:0000256" key="1">
    <source>
        <dbReference type="SAM" id="SignalP"/>
    </source>
</evidence>
<organism evidence="2 3">
    <name type="scientific">Flavivirga spongiicola</name>
    <dbReference type="NCBI Taxonomy" id="421621"/>
    <lineage>
        <taxon>Bacteria</taxon>
        <taxon>Pseudomonadati</taxon>
        <taxon>Bacteroidota</taxon>
        <taxon>Flavobacteriia</taxon>
        <taxon>Flavobacteriales</taxon>
        <taxon>Flavobacteriaceae</taxon>
        <taxon>Flavivirga</taxon>
    </lineage>
</organism>
<reference evidence="2 3" key="1">
    <citation type="submission" date="2022-09" db="EMBL/GenBank/DDBJ databases">
        <title>Genome sequencing of Flavivirga sp. MEBiC05379.</title>
        <authorList>
            <person name="Oh H.-M."/>
            <person name="Kwon K.K."/>
            <person name="Park M.J."/>
            <person name="Yang S.-H."/>
        </authorList>
    </citation>
    <scope>NUCLEOTIDE SEQUENCE [LARGE SCALE GENOMIC DNA]</scope>
    <source>
        <strain evidence="2 3">MEBiC05379</strain>
    </source>
</reference>
<evidence type="ECO:0000313" key="2">
    <source>
        <dbReference type="EMBL" id="MEF3831569.1"/>
    </source>
</evidence>